<evidence type="ECO:0000313" key="2">
    <source>
        <dbReference type="Proteomes" id="UP000789920"/>
    </source>
</evidence>
<dbReference type="EMBL" id="CAJVQC010033982">
    <property type="protein sequence ID" value="CAG8755326.1"/>
    <property type="molecule type" value="Genomic_DNA"/>
</dbReference>
<accession>A0ACA9QMS6</accession>
<organism evidence="1 2">
    <name type="scientific">Racocetra persica</name>
    <dbReference type="NCBI Taxonomy" id="160502"/>
    <lineage>
        <taxon>Eukaryota</taxon>
        <taxon>Fungi</taxon>
        <taxon>Fungi incertae sedis</taxon>
        <taxon>Mucoromycota</taxon>
        <taxon>Glomeromycotina</taxon>
        <taxon>Glomeromycetes</taxon>
        <taxon>Diversisporales</taxon>
        <taxon>Gigasporaceae</taxon>
        <taxon>Racocetra</taxon>
    </lineage>
</organism>
<keyword evidence="2" id="KW-1185">Reference proteome</keyword>
<name>A0ACA9QMS6_9GLOM</name>
<proteinExistence type="predicted"/>
<reference evidence="1" key="1">
    <citation type="submission" date="2021-06" db="EMBL/GenBank/DDBJ databases">
        <authorList>
            <person name="Kallberg Y."/>
            <person name="Tangrot J."/>
            <person name="Rosling A."/>
        </authorList>
    </citation>
    <scope>NUCLEOTIDE SEQUENCE</scope>
    <source>
        <strain evidence="1">MA461A</strain>
    </source>
</reference>
<protein>
    <submittedName>
        <fullName evidence="1">6545_t:CDS:1</fullName>
    </submittedName>
</protein>
<sequence length="736" mass="83750">TLEHENYNFSGMFLAKIEEAMPPHNKKPVFSSGQLAMLYMVDMAIEAGPVFEFHLPKLFHVLFVQLDSPNPLISEETKALLVNLIHSIILCRSVYPEVIKLGHSLVAELKAKESQLWAYEDITYSNRNIKSLSDLEKLAKDVVTIFGVSLYGETNSEDLKQFWGEIALTWATSCPVRHIACRSFQIFRSLNPGFNLNMLAAVLARLSNTISDNSEDIQGFALEILITISHVVDGLEPDTKEIFPQLLWAIIACLQTTNEPEYLEALSILDKILDKYNVCDEENHEIFWSFFPEKWLGSFNGVQPLLMKGIGSSTACQKTFDMLKKLLFIHDVRLIDPTPERYLYLLLANLPRLVHSLEDESIREECKEWAKYLSEIAEQQSRHNLLNVLNSYNKGRFRTKDDCLKQVILVLRDNYFPDYEVQILLFLMSLLANKTPYYKLKTMTILKMLLPHIDTQRDEFTKIGSELILPLLRLLNSSYSQEALEVLDESITISVSPAKDKQIMRMSLNSRRGKEIDGAASLFGDPDEHGWAIPDRQAAMEATRLNVHAICYTCKKVPQQDPNCQDDPDYLLFSDINIDMNRGYSDETSTDHKIQDIVSKLQDLNEYFILSDDVLSNNGNISGNLNGRAMTISTTFHSKTLSDAEHDFEEFDDGKSSVNIDDLMADESHIETYMINNDDIDTMSPQEQDEQDEQDDVLNSASSTDEEDINLPDDDESVQSDGNSSSFNLECKVQET</sequence>
<dbReference type="Proteomes" id="UP000789920">
    <property type="component" value="Unassembled WGS sequence"/>
</dbReference>
<gene>
    <name evidence="1" type="ORF">RPERSI_LOCUS14617</name>
</gene>
<feature type="non-terminal residue" evidence="1">
    <location>
        <position position="1"/>
    </location>
</feature>
<comment type="caution">
    <text evidence="1">The sequence shown here is derived from an EMBL/GenBank/DDBJ whole genome shotgun (WGS) entry which is preliminary data.</text>
</comment>
<evidence type="ECO:0000313" key="1">
    <source>
        <dbReference type="EMBL" id="CAG8755326.1"/>
    </source>
</evidence>